<dbReference type="FunFam" id="2.130.10.10:FF:001988">
    <property type="entry name" value="Putative WD-repeat family protein"/>
    <property type="match status" value="1"/>
</dbReference>
<proteinExistence type="predicted"/>
<dbReference type="PANTHER" id="PTHR10971">
    <property type="entry name" value="MRNA EXPORT FACTOR AND BUB3"/>
    <property type="match status" value="1"/>
</dbReference>
<dbReference type="OMA" id="WDSTLHI"/>
<dbReference type="InterPro" id="IPR019775">
    <property type="entry name" value="WD40_repeat_CS"/>
</dbReference>
<sequence length="363" mass="40149">METRRLLSVTPKDGITRVRFAPDRPLLAVSSWDENVYIYNTAEKDPDRTFIASLPLHNKPIFSVDWISDATIVSGGADGNVLTTSIGKRTTSLVGRHAAPVREVCVLPSNRNVVISGSWDSHVAAWDIRTAAPIPSTHEVARIGSPPPLSKIAAGGKIFCMDARGSRVLLGLSSRTVQMWDCLPTNDLGSSPLFKQVLVRESPLRHQTRSVAIVSDTGNQFCLGSLEGRIAVDNVAGPDRYAFRCHRHQDPQANVFVSYPINAIKWCGWRNALFTGGSDGDLYLWNLQSRKRLFRLCESSGIASIDISTQEHDTIALGLSYTWENGWDFSRKNATSALHDTKIVCYSVSEFFPKDDKIQEGYQ</sequence>
<dbReference type="SUPFAM" id="SSF50978">
    <property type="entry name" value="WD40 repeat-like"/>
    <property type="match status" value="1"/>
</dbReference>
<dbReference type="SMART" id="SM00320">
    <property type="entry name" value="WD40"/>
    <property type="match status" value="5"/>
</dbReference>
<dbReference type="Gene3D" id="2.130.10.10">
    <property type="entry name" value="YVTN repeat-like/Quinoprotein amine dehydrogenase"/>
    <property type="match status" value="1"/>
</dbReference>
<evidence type="ECO:0000256" key="3">
    <source>
        <dbReference type="PROSITE-ProRule" id="PRU00221"/>
    </source>
</evidence>
<feature type="repeat" description="WD" evidence="3">
    <location>
        <begin position="273"/>
        <end position="295"/>
    </location>
</feature>
<dbReference type="AlphaFoldDB" id="E1EZN0"/>
<dbReference type="PROSITE" id="PS00678">
    <property type="entry name" value="WD_REPEATS_1"/>
    <property type="match status" value="1"/>
</dbReference>
<gene>
    <name evidence="4" type="ORF">GLP15_1283</name>
</gene>
<reference evidence="4 5" key="1">
    <citation type="journal article" date="2010" name="BMC Genomics">
        <title>Genome analysis and comparative genomics of a Giardia intestinalis assemblage E isolate.</title>
        <authorList>
            <person name="Jerlstrom-Hultqvist J."/>
            <person name="Franzen O."/>
            <person name="Ankarklev J."/>
            <person name="Xu F."/>
            <person name="Nohynkova E."/>
            <person name="Andersson J.O."/>
            <person name="Svard S.G."/>
            <person name="Andersson B."/>
        </authorList>
    </citation>
    <scope>NUCLEOTIDE SEQUENCE [LARGE SCALE GENOMIC DNA]</scope>
    <source>
        <strain evidence="4 5">P15</strain>
    </source>
</reference>
<accession>E1EZN0</accession>
<protein>
    <submittedName>
        <fullName evidence="4">BUB3</fullName>
    </submittedName>
</protein>
<dbReference type="OrthoDB" id="256303at2759"/>
<dbReference type="PROSITE" id="PS50082">
    <property type="entry name" value="WD_REPEATS_2"/>
    <property type="match status" value="2"/>
</dbReference>
<dbReference type="Proteomes" id="UP000008974">
    <property type="component" value="Unassembled WGS sequence"/>
</dbReference>
<dbReference type="VEuPathDB" id="GiardiaDB:GLP15_1283"/>
<keyword evidence="1 3" id="KW-0853">WD repeat</keyword>
<evidence type="ECO:0000256" key="1">
    <source>
        <dbReference type="ARBA" id="ARBA00022574"/>
    </source>
</evidence>
<evidence type="ECO:0000256" key="2">
    <source>
        <dbReference type="ARBA" id="ARBA00022737"/>
    </source>
</evidence>
<dbReference type="InterPro" id="IPR001680">
    <property type="entry name" value="WD40_rpt"/>
</dbReference>
<evidence type="ECO:0000313" key="5">
    <source>
        <dbReference type="Proteomes" id="UP000008974"/>
    </source>
</evidence>
<feature type="repeat" description="WD" evidence="3">
    <location>
        <begin position="94"/>
        <end position="136"/>
    </location>
</feature>
<name>E1EZN0_GIAIA</name>
<dbReference type="EMBL" id="ACVC01000099">
    <property type="protein sequence ID" value="EFO64258.1"/>
    <property type="molecule type" value="Genomic_DNA"/>
</dbReference>
<dbReference type="STRING" id="658858.E1EZN0"/>
<dbReference type="InterPro" id="IPR015943">
    <property type="entry name" value="WD40/YVTN_repeat-like_dom_sf"/>
</dbReference>
<keyword evidence="2" id="KW-0677">Repeat</keyword>
<dbReference type="Pfam" id="PF00400">
    <property type="entry name" value="WD40"/>
    <property type="match status" value="3"/>
</dbReference>
<dbReference type="InterPro" id="IPR036322">
    <property type="entry name" value="WD40_repeat_dom_sf"/>
</dbReference>
<comment type="caution">
    <text evidence="4">The sequence shown here is derived from an EMBL/GenBank/DDBJ whole genome shotgun (WGS) entry which is preliminary data.</text>
</comment>
<evidence type="ECO:0000313" key="4">
    <source>
        <dbReference type="EMBL" id="EFO64258.1"/>
    </source>
</evidence>
<organism evidence="4 5">
    <name type="scientific">Giardia intestinalis (strain P15)</name>
    <name type="common">Giardia lamblia</name>
    <dbReference type="NCBI Taxonomy" id="658858"/>
    <lineage>
        <taxon>Eukaryota</taxon>
        <taxon>Metamonada</taxon>
        <taxon>Diplomonadida</taxon>
        <taxon>Hexamitidae</taxon>
        <taxon>Giardiinae</taxon>
        <taxon>Giardia</taxon>
    </lineage>
</organism>